<reference evidence="1" key="1">
    <citation type="submission" date="2021-01" db="EMBL/GenBank/DDBJ databases">
        <title>Phytophthora aleatoria, a newly-described species from Pinus radiata is distinct from Phytophthora cactorum isolates based on comparative genomics.</title>
        <authorList>
            <person name="Mcdougal R."/>
            <person name="Panda P."/>
            <person name="Williams N."/>
            <person name="Studholme D.J."/>
        </authorList>
    </citation>
    <scope>NUCLEOTIDE SEQUENCE</scope>
    <source>
        <strain evidence="1">NZFS 4037</strain>
    </source>
</reference>
<comment type="caution">
    <text evidence="1">The sequence shown here is derived from an EMBL/GenBank/DDBJ whole genome shotgun (WGS) entry which is preliminary data.</text>
</comment>
<gene>
    <name evidence="1" type="ORF">JG688_00014270</name>
</gene>
<evidence type="ECO:0000313" key="2">
    <source>
        <dbReference type="Proteomes" id="UP000709295"/>
    </source>
</evidence>
<proteinExistence type="predicted"/>
<name>A0A8J5IC45_9STRA</name>
<keyword evidence="2" id="KW-1185">Reference proteome</keyword>
<organism evidence="1 2">
    <name type="scientific">Phytophthora aleatoria</name>
    <dbReference type="NCBI Taxonomy" id="2496075"/>
    <lineage>
        <taxon>Eukaryota</taxon>
        <taxon>Sar</taxon>
        <taxon>Stramenopiles</taxon>
        <taxon>Oomycota</taxon>
        <taxon>Peronosporomycetes</taxon>
        <taxon>Peronosporales</taxon>
        <taxon>Peronosporaceae</taxon>
        <taxon>Phytophthora</taxon>
    </lineage>
</organism>
<protein>
    <submittedName>
        <fullName evidence="1">Uncharacterized protein</fullName>
    </submittedName>
</protein>
<accession>A0A8J5IC45</accession>
<sequence>MPSALTGTSLMQPPQFHSAKLTKQNGSSQRHSRCSSTLKRDSIVSSGFSTTLSHSFQWPNDSCNESLESSSPRKVRSQWYPPMTDSLRDDLTWWNELVFENGFAEIPISMFDTMPPETDGWVIIHNDHSILIHGLTPRRTAEYNYDSQVGETQIAHTILQTLNSWVTTETTRKTWHHIRVYVRKPWQEKLLRAMYCEATEDQQHLRALALAQASKKAMFTATRILDWRTEARPWDVHNSTHLCDAVCIQTGLIGSQKPQPSSSTQQLSRHICVPMPRNSATGKNSAGVRVPGLDRCASTMRQARIVGLFEGLCALEGHNA</sequence>
<dbReference type="Proteomes" id="UP000709295">
    <property type="component" value="Unassembled WGS sequence"/>
</dbReference>
<evidence type="ECO:0000313" key="1">
    <source>
        <dbReference type="EMBL" id="KAG6950181.1"/>
    </source>
</evidence>
<dbReference type="EMBL" id="JAENGY010001334">
    <property type="protein sequence ID" value="KAG6950181.1"/>
    <property type="molecule type" value="Genomic_DNA"/>
</dbReference>
<dbReference type="AlphaFoldDB" id="A0A8J5IC45"/>